<dbReference type="PANTHER" id="PTHR45962">
    <property type="entry name" value="N-FATTY-ACYL-AMINO ACID SYNTHASE/HYDROLASE PM20D1"/>
    <property type="match status" value="1"/>
</dbReference>
<dbReference type="Pfam" id="PF07687">
    <property type="entry name" value="M20_dimer"/>
    <property type="match status" value="1"/>
</dbReference>
<name>A0A9P6BXR1_9AGAR</name>
<keyword evidence="8" id="KW-1133">Transmembrane helix</keyword>
<dbReference type="InterPro" id="IPR011650">
    <property type="entry name" value="Peptidase_M20_dimer"/>
</dbReference>
<dbReference type="FunFam" id="3.40.630.10:FF:000027">
    <property type="entry name" value="N-fatty-acyl-amino acid synthase/hydrolase PM20D1"/>
    <property type="match status" value="1"/>
</dbReference>
<dbReference type="CDD" id="cd05674">
    <property type="entry name" value="M20_yscS"/>
    <property type="match status" value="1"/>
</dbReference>
<dbReference type="GO" id="GO:1990845">
    <property type="term" value="P:adaptive thermogenesis"/>
    <property type="evidence" value="ECO:0007669"/>
    <property type="project" value="UniProtKB-ARBA"/>
</dbReference>
<keyword evidence="4" id="KW-0378">Hydrolase</keyword>
<evidence type="ECO:0000256" key="3">
    <source>
        <dbReference type="ARBA" id="ARBA00022723"/>
    </source>
</evidence>
<evidence type="ECO:0000256" key="8">
    <source>
        <dbReference type="SAM" id="Phobius"/>
    </source>
</evidence>
<evidence type="ECO:0000256" key="4">
    <source>
        <dbReference type="ARBA" id="ARBA00022801"/>
    </source>
</evidence>
<dbReference type="GO" id="GO:0000328">
    <property type="term" value="C:fungal-type vacuole lumen"/>
    <property type="evidence" value="ECO:0007669"/>
    <property type="project" value="TreeGrafter"/>
</dbReference>
<dbReference type="OrthoDB" id="3064516at2759"/>
<keyword evidence="8" id="KW-0812">Transmembrane</keyword>
<dbReference type="GO" id="GO:0005576">
    <property type="term" value="C:extracellular region"/>
    <property type="evidence" value="ECO:0007669"/>
    <property type="project" value="UniProtKB-ARBA"/>
</dbReference>
<dbReference type="InterPro" id="IPR002933">
    <property type="entry name" value="Peptidase_M20"/>
</dbReference>
<dbReference type="PIRSF" id="PIRSF037217">
    <property type="entry name" value="Carboxypeptidase_S"/>
    <property type="match status" value="1"/>
</dbReference>
<dbReference type="SUPFAM" id="SSF53187">
    <property type="entry name" value="Zn-dependent exopeptidases"/>
    <property type="match status" value="1"/>
</dbReference>
<comment type="similarity">
    <text evidence="1">Belongs to the peptidase M20A family.</text>
</comment>
<feature type="domain" description="Peptidase M20 dimerisation" evidence="9">
    <location>
        <begin position="275"/>
        <end position="432"/>
    </location>
</feature>
<dbReference type="SUPFAM" id="SSF55031">
    <property type="entry name" value="Bacterial exopeptidase dimerisation domain"/>
    <property type="match status" value="1"/>
</dbReference>
<dbReference type="GO" id="GO:0043605">
    <property type="term" value="P:amide catabolic process"/>
    <property type="evidence" value="ECO:0007669"/>
    <property type="project" value="UniProtKB-ARBA"/>
</dbReference>
<feature type="binding site" evidence="7">
    <location>
        <position position="193"/>
    </location>
    <ligand>
        <name>Zn(2+)</name>
        <dbReference type="ChEBI" id="CHEBI:29105"/>
        <label>1</label>
    </ligand>
</feature>
<feature type="binding site" evidence="7">
    <location>
        <position position="159"/>
    </location>
    <ligand>
        <name>Zn(2+)</name>
        <dbReference type="ChEBI" id="CHEBI:29105"/>
        <label>2</label>
    </ligand>
</feature>
<dbReference type="InterPro" id="IPR001261">
    <property type="entry name" value="ArgE/DapE_CS"/>
</dbReference>
<evidence type="ECO:0000256" key="1">
    <source>
        <dbReference type="ARBA" id="ARBA00006247"/>
    </source>
</evidence>
<feature type="binding site" evidence="7">
    <location>
        <position position="526"/>
    </location>
    <ligand>
        <name>Zn(2+)</name>
        <dbReference type="ChEBI" id="CHEBI:29105"/>
        <label>1</label>
    </ligand>
</feature>
<feature type="active site" description="Proton acceptor" evidence="6">
    <location>
        <position position="227"/>
    </location>
</feature>
<keyword evidence="11" id="KW-1185">Reference proteome</keyword>
<evidence type="ECO:0000256" key="2">
    <source>
        <dbReference type="ARBA" id="ARBA00022670"/>
    </source>
</evidence>
<feature type="binding site" evidence="7">
    <location>
        <position position="228"/>
    </location>
    <ligand>
        <name>Zn(2+)</name>
        <dbReference type="ChEBI" id="CHEBI:29105"/>
        <label>1</label>
    </ligand>
</feature>
<dbReference type="EMBL" id="MU151485">
    <property type="protein sequence ID" value="KAF9443362.1"/>
    <property type="molecule type" value="Genomic_DNA"/>
</dbReference>
<keyword evidence="2" id="KW-0645">Protease</keyword>
<feature type="binding site" evidence="7">
    <location>
        <position position="193"/>
    </location>
    <ligand>
        <name>Zn(2+)</name>
        <dbReference type="ChEBI" id="CHEBI:29105"/>
        <label>2</label>
    </ligand>
</feature>
<keyword evidence="8" id="KW-0472">Membrane</keyword>
<comment type="caution">
    <text evidence="10">The sequence shown here is derived from an EMBL/GenBank/DDBJ whole genome shotgun (WGS) entry which is preliminary data.</text>
</comment>
<evidence type="ECO:0000259" key="9">
    <source>
        <dbReference type="Pfam" id="PF07687"/>
    </source>
</evidence>
<dbReference type="InterPro" id="IPR017141">
    <property type="entry name" value="Pept_M20_carboxypep"/>
</dbReference>
<feature type="active site" evidence="6">
    <location>
        <position position="161"/>
    </location>
</feature>
<proteinExistence type="inferred from homology"/>
<keyword evidence="10" id="KW-0121">Carboxypeptidase</keyword>
<evidence type="ECO:0000256" key="6">
    <source>
        <dbReference type="PIRSR" id="PIRSR037217-1"/>
    </source>
</evidence>
<dbReference type="InterPro" id="IPR036264">
    <property type="entry name" value="Bact_exopeptidase_dim_dom"/>
</dbReference>
<dbReference type="Gene3D" id="1.10.150.900">
    <property type="match status" value="1"/>
</dbReference>
<accession>A0A9P6BXR1</accession>
<dbReference type="AlphaFoldDB" id="A0A9P6BXR1"/>
<keyword evidence="3 7" id="KW-0479">Metal-binding</keyword>
<feature type="binding site" evidence="7">
    <location>
        <position position="256"/>
    </location>
    <ligand>
        <name>Zn(2+)</name>
        <dbReference type="ChEBI" id="CHEBI:29105"/>
        <label>2</label>
    </ligand>
</feature>
<dbReference type="PROSITE" id="PS00758">
    <property type="entry name" value="ARGE_DAPE_CPG2_1"/>
    <property type="match status" value="1"/>
</dbReference>
<dbReference type="Proteomes" id="UP000807342">
    <property type="component" value="Unassembled WGS sequence"/>
</dbReference>
<evidence type="ECO:0000313" key="10">
    <source>
        <dbReference type="EMBL" id="KAF9443362.1"/>
    </source>
</evidence>
<dbReference type="GO" id="GO:0046872">
    <property type="term" value="F:metal ion binding"/>
    <property type="evidence" value="ECO:0007669"/>
    <property type="project" value="UniProtKB-KW"/>
</dbReference>
<dbReference type="GO" id="GO:0051603">
    <property type="term" value="P:proteolysis involved in protein catabolic process"/>
    <property type="evidence" value="ECO:0007669"/>
    <property type="project" value="TreeGrafter"/>
</dbReference>
<dbReference type="FunFam" id="1.10.150.900:FF:000003">
    <property type="entry name" value="N-fatty-acyl-amino acid synthase/hydrolase PM20D1"/>
    <property type="match status" value="1"/>
</dbReference>
<protein>
    <submittedName>
        <fullName evidence="10">Carboxypeptidase S</fullName>
    </submittedName>
</protein>
<reference evidence="10" key="1">
    <citation type="submission" date="2020-11" db="EMBL/GenBank/DDBJ databases">
        <authorList>
            <consortium name="DOE Joint Genome Institute"/>
            <person name="Ahrendt S."/>
            <person name="Riley R."/>
            <person name="Andreopoulos W."/>
            <person name="Labutti K."/>
            <person name="Pangilinan J."/>
            <person name="Ruiz-Duenas F.J."/>
            <person name="Barrasa J.M."/>
            <person name="Sanchez-Garcia M."/>
            <person name="Camarero S."/>
            <person name="Miyauchi S."/>
            <person name="Serrano A."/>
            <person name="Linde D."/>
            <person name="Babiker R."/>
            <person name="Drula E."/>
            <person name="Ayuso-Fernandez I."/>
            <person name="Pacheco R."/>
            <person name="Padilla G."/>
            <person name="Ferreira P."/>
            <person name="Barriuso J."/>
            <person name="Kellner H."/>
            <person name="Castanera R."/>
            <person name="Alfaro M."/>
            <person name="Ramirez L."/>
            <person name="Pisabarro A.G."/>
            <person name="Kuo A."/>
            <person name="Tritt A."/>
            <person name="Lipzen A."/>
            <person name="He G."/>
            <person name="Yan M."/>
            <person name="Ng V."/>
            <person name="Cullen D."/>
            <person name="Martin F."/>
            <person name="Rosso M.-N."/>
            <person name="Henrissat B."/>
            <person name="Hibbett D."/>
            <person name="Martinez A.T."/>
            <person name="Grigoriev I.V."/>
        </authorList>
    </citation>
    <scope>NUCLEOTIDE SEQUENCE</scope>
    <source>
        <strain evidence="10">MF-IS2</strain>
    </source>
</reference>
<evidence type="ECO:0000256" key="7">
    <source>
        <dbReference type="PIRSR" id="PIRSR037217-2"/>
    </source>
</evidence>
<dbReference type="GO" id="GO:0043604">
    <property type="term" value="P:amide biosynthetic process"/>
    <property type="evidence" value="ECO:0007669"/>
    <property type="project" value="UniProtKB-ARBA"/>
</dbReference>
<evidence type="ECO:0000256" key="5">
    <source>
        <dbReference type="ARBA" id="ARBA00022833"/>
    </source>
</evidence>
<gene>
    <name evidence="10" type="ORF">P691DRAFT_809094</name>
</gene>
<keyword evidence="5 7" id="KW-0862">Zinc</keyword>
<dbReference type="PANTHER" id="PTHR45962:SF1">
    <property type="entry name" value="N-FATTY-ACYL-AMINO ACID SYNTHASE_HYDROLASE PM20D1"/>
    <property type="match status" value="1"/>
</dbReference>
<sequence length="558" mass="61785">MGRPDHDSQFEIQDHRRRRRLWRIALFGSFVLAATYLQFGPTAGPWLAYEHTFNDICAQPSPPAERSNYSSAYDSPEFKQKSITRLSGAVKIPTMSFDDMGPVDEDERWAPFPKLHQYLQDTYPFVHTHFKRAIVGGYSLIYTLVGSDPGLKPLLLTGHLDVVPAITSLDRWTYPPFEGKVDGEWAYGRGVADCKNNVIGVLSAVEHLLETGWKPTRTLLLAFGQDEEISGPRGATSIARYLEDIYGPQGIAMIVDEGGMGLDTIYGKEFALPGVAEKGYLNAIITVDMSGGHSSVPTPRTSIGILSKIVSEIEDSDIFQPQIRQESPIWGYLSCVAEYGDSGHVPTWIKEAVSSPQPDFSSVAKHFAATSPANRYLIQTSKAATVFHAGVKANALAESATVNFNSRIDIFSSRAEVANDYVDLVKPIARKYSLTLDGESYSQEPSIGNITFGWDDVHDPSPISPSRHGSVAWDVFSKAVQASFGHDVITSPSAMTGNTDTRHYWNLTRNIYRWSPARTGTRLNIHTVDEKIKIDTHVEGVRFYTELIVIADNALEEF</sequence>
<dbReference type="GO" id="GO:0004181">
    <property type="term" value="F:metallocarboxypeptidase activity"/>
    <property type="evidence" value="ECO:0007669"/>
    <property type="project" value="InterPro"/>
</dbReference>
<dbReference type="GO" id="GO:0006520">
    <property type="term" value="P:amino acid metabolic process"/>
    <property type="evidence" value="ECO:0007669"/>
    <property type="project" value="UniProtKB-ARBA"/>
</dbReference>
<evidence type="ECO:0000313" key="11">
    <source>
        <dbReference type="Proteomes" id="UP000807342"/>
    </source>
</evidence>
<dbReference type="GO" id="GO:0006629">
    <property type="term" value="P:lipid metabolic process"/>
    <property type="evidence" value="ECO:0007669"/>
    <property type="project" value="UniProtKB-ARBA"/>
</dbReference>
<dbReference type="Gene3D" id="3.40.630.10">
    <property type="entry name" value="Zn peptidases"/>
    <property type="match status" value="1"/>
</dbReference>
<organism evidence="10 11">
    <name type="scientific">Macrolepiota fuliginosa MF-IS2</name>
    <dbReference type="NCBI Taxonomy" id="1400762"/>
    <lineage>
        <taxon>Eukaryota</taxon>
        <taxon>Fungi</taxon>
        <taxon>Dikarya</taxon>
        <taxon>Basidiomycota</taxon>
        <taxon>Agaricomycotina</taxon>
        <taxon>Agaricomycetes</taxon>
        <taxon>Agaricomycetidae</taxon>
        <taxon>Agaricales</taxon>
        <taxon>Agaricineae</taxon>
        <taxon>Agaricaceae</taxon>
        <taxon>Macrolepiota</taxon>
    </lineage>
</organism>
<dbReference type="GO" id="GO:0016810">
    <property type="term" value="F:hydrolase activity, acting on carbon-nitrogen (but not peptide) bonds"/>
    <property type="evidence" value="ECO:0007669"/>
    <property type="project" value="UniProtKB-ARBA"/>
</dbReference>
<dbReference type="Pfam" id="PF01546">
    <property type="entry name" value="Peptidase_M20"/>
    <property type="match status" value="1"/>
</dbReference>
<feature type="transmembrane region" description="Helical" evidence="8">
    <location>
        <begin position="21"/>
        <end position="39"/>
    </location>
</feature>
<dbReference type="InterPro" id="IPR047177">
    <property type="entry name" value="Pept_M20A"/>
</dbReference>